<comment type="caution">
    <text evidence="2">The sequence shown here is derived from an EMBL/GenBank/DDBJ whole genome shotgun (WGS) entry which is preliminary data.</text>
</comment>
<dbReference type="InterPro" id="IPR010699">
    <property type="entry name" value="DUF1275"/>
</dbReference>
<feature type="transmembrane region" description="Helical" evidence="1">
    <location>
        <begin position="196"/>
        <end position="215"/>
    </location>
</feature>
<organism evidence="2 3">
    <name type="scientific">Paraburkholderia youngii</name>
    <dbReference type="NCBI Taxonomy" id="2782701"/>
    <lineage>
        <taxon>Bacteria</taxon>
        <taxon>Pseudomonadati</taxon>
        <taxon>Pseudomonadota</taxon>
        <taxon>Betaproteobacteria</taxon>
        <taxon>Burkholderiales</taxon>
        <taxon>Burkholderiaceae</taxon>
        <taxon>Paraburkholderia</taxon>
    </lineage>
</organism>
<dbReference type="EMBL" id="VOMC01000044">
    <property type="protein sequence ID" value="NVI08236.1"/>
    <property type="molecule type" value="Genomic_DNA"/>
</dbReference>
<accession>A0ABX2NVL6</accession>
<evidence type="ECO:0000313" key="2">
    <source>
        <dbReference type="EMBL" id="NVI08236.1"/>
    </source>
</evidence>
<gene>
    <name evidence="2" type="ORF">FSB64_31700</name>
</gene>
<dbReference type="PANTHER" id="PTHR37314">
    <property type="entry name" value="SLR0142 PROTEIN"/>
    <property type="match status" value="1"/>
</dbReference>
<proteinExistence type="predicted"/>
<keyword evidence="1" id="KW-1133">Transmembrane helix</keyword>
<sequence>MKMESVKAHPAVAILLTLCGGFLDAFTFVGHGRIFANSMTGNIVVTAVSLAAGNRGAALAHLVPLGGFAVGVFGAHLLRLAASKDESLSAIVALLLEAVFLFVAAIAGMPQLWLIPGISFVAALQTTIFTHSGTQPYSSVMTTGNLLRALQGLFRSTIPRRDFAGIRSAAVLATICFCFACGATAGAVATQRFHDIALLGPSSLAFIALICLVALKTRNCRQEA</sequence>
<feature type="transmembrane region" description="Helical" evidence="1">
    <location>
        <begin position="113"/>
        <end position="131"/>
    </location>
</feature>
<feature type="transmembrane region" description="Helical" evidence="1">
    <location>
        <begin position="56"/>
        <end position="78"/>
    </location>
</feature>
<dbReference type="Pfam" id="PF06912">
    <property type="entry name" value="DUF1275"/>
    <property type="match status" value="1"/>
</dbReference>
<reference evidence="2 3" key="1">
    <citation type="submission" date="2019-08" db="EMBL/GenBank/DDBJ databases">
        <title>Paraburkholderia simonii sp. nov. and P. youngii sp. nov. Brazilian and Mexican Mimosa-associated rhizobia.</title>
        <authorList>
            <person name="Mavima L."/>
            <person name="Beukes C.W."/>
            <person name="Palmer M."/>
            <person name="De Meyer S.E."/>
            <person name="James E.K."/>
            <person name="Maluk M."/>
            <person name="Avontuur J.R."/>
            <person name="Chan W.Y."/>
            <person name="Venter S.N."/>
            <person name="Steenkamp E.T."/>
        </authorList>
    </citation>
    <scope>NUCLEOTIDE SEQUENCE [LARGE SCALE GENOMIC DNA]</scope>
    <source>
        <strain evidence="2 3">JPY454</strain>
    </source>
</reference>
<keyword evidence="1" id="KW-0812">Transmembrane</keyword>
<keyword evidence="1" id="KW-0472">Membrane</keyword>
<dbReference type="PANTHER" id="PTHR37314:SF4">
    <property type="entry name" value="UPF0700 TRANSMEMBRANE PROTEIN YOAK"/>
    <property type="match status" value="1"/>
</dbReference>
<evidence type="ECO:0000313" key="3">
    <source>
        <dbReference type="Proteomes" id="UP000821598"/>
    </source>
</evidence>
<dbReference type="Proteomes" id="UP000821598">
    <property type="component" value="Unassembled WGS sequence"/>
</dbReference>
<evidence type="ECO:0000256" key="1">
    <source>
        <dbReference type="SAM" id="Phobius"/>
    </source>
</evidence>
<protein>
    <submittedName>
        <fullName evidence="2">DUF1275 domain-containing protein</fullName>
    </submittedName>
</protein>
<feature type="transmembrane region" description="Helical" evidence="1">
    <location>
        <begin position="169"/>
        <end position="190"/>
    </location>
</feature>
<name>A0ABX2NVL6_9BURK</name>
<keyword evidence="3" id="KW-1185">Reference proteome</keyword>
<feature type="transmembrane region" description="Helical" evidence="1">
    <location>
        <begin position="90"/>
        <end position="107"/>
    </location>
</feature>